<name>A0ABY8UEJ7_TETOB</name>
<organism evidence="7 8">
    <name type="scientific">Tetradesmus obliquus</name>
    <name type="common">Green alga</name>
    <name type="synonym">Acutodesmus obliquus</name>
    <dbReference type="NCBI Taxonomy" id="3088"/>
    <lineage>
        <taxon>Eukaryota</taxon>
        <taxon>Viridiplantae</taxon>
        <taxon>Chlorophyta</taxon>
        <taxon>core chlorophytes</taxon>
        <taxon>Chlorophyceae</taxon>
        <taxon>CS clade</taxon>
        <taxon>Sphaeropleales</taxon>
        <taxon>Scenedesmaceae</taxon>
        <taxon>Tetradesmus</taxon>
    </lineage>
</organism>
<dbReference type="PANTHER" id="PTHR43806">
    <property type="entry name" value="PEPTIDASE S8"/>
    <property type="match status" value="1"/>
</dbReference>
<feature type="active site" description="Charge relay system" evidence="5">
    <location>
        <position position="246"/>
    </location>
</feature>
<dbReference type="PANTHER" id="PTHR43806:SF11">
    <property type="entry name" value="CEREVISIN-RELATED"/>
    <property type="match status" value="1"/>
</dbReference>
<keyword evidence="3 5" id="KW-0378">Hydrolase</keyword>
<keyword evidence="4 5" id="KW-0720">Serine protease</keyword>
<evidence type="ECO:0000256" key="4">
    <source>
        <dbReference type="ARBA" id="ARBA00022825"/>
    </source>
</evidence>
<dbReference type="InterPro" id="IPR036852">
    <property type="entry name" value="Peptidase_S8/S53_dom_sf"/>
</dbReference>
<feature type="domain" description="Peptidase S8/S53" evidence="6">
    <location>
        <begin position="31"/>
        <end position="283"/>
    </location>
</feature>
<dbReference type="PROSITE" id="PS00137">
    <property type="entry name" value="SUBTILASE_HIS"/>
    <property type="match status" value="1"/>
</dbReference>
<dbReference type="InterPro" id="IPR022398">
    <property type="entry name" value="Peptidase_S8_His-AS"/>
</dbReference>
<evidence type="ECO:0000256" key="2">
    <source>
        <dbReference type="ARBA" id="ARBA00022670"/>
    </source>
</evidence>
<keyword evidence="8" id="KW-1185">Reference proteome</keyword>
<dbReference type="InterPro" id="IPR015500">
    <property type="entry name" value="Peptidase_S8_subtilisin-rel"/>
</dbReference>
<dbReference type="SUPFAM" id="SSF52743">
    <property type="entry name" value="Subtilisin-like"/>
    <property type="match status" value="1"/>
</dbReference>
<protein>
    <recommendedName>
        <fullName evidence="6">Peptidase S8/S53 domain-containing protein</fullName>
    </recommendedName>
</protein>
<dbReference type="Proteomes" id="UP001244341">
    <property type="component" value="Chromosome 11b"/>
</dbReference>
<dbReference type="Gene3D" id="3.40.50.200">
    <property type="entry name" value="Peptidase S8/S53 domain"/>
    <property type="match status" value="1"/>
</dbReference>
<evidence type="ECO:0000313" key="8">
    <source>
        <dbReference type="Proteomes" id="UP001244341"/>
    </source>
</evidence>
<dbReference type="PROSITE" id="PS00136">
    <property type="entry name" value="SUBTILASE_ASP"/>
    <property type="match status" value="1"/>
</dbReference>
<accession>A0ABY8UEJ7</accession>
<sequence>MQIEAVTAAGVADVSAAAAAGTGSQQRLLAAVLDSGIDASHWDLEYAGGKSFLADDTDAGKDDLGHGTHVAGTIGAKNNGRGIVGIAPGAPIFSLKVLSSNQLGYMSTVIVAVQWLLTDGVKLGIPVVNISLAAYVAPGSKDYDSYVTVVCGLMKQLSDAGVVVTAAAGNNNSSLRGNFPASCPTVLAVTFLDTAAAAPSPGSNFLPTDATTEELASTMSAPGSSILSTFPLDQDDTGIYTLTGSSMASPAVAGVALNCLLSGACPAGNTGNQHMATIMAAAQQRLTLSPAYSYAESASRGKLLGPMVWSKF</sequence>
<evidence type="ECO:0000256" key="3">
    <source>
        <dbReference type="ARBA" id="ARBA00022801"/>
    </source>
</evidence>
<reference evidence="7 8" key="1">
    <citation type="submission" date="2023-05" db="EMBL/GenBank/DDBJ databases">
        <title>A 100% complete, gapless, phased diploid assembly of the Scenedesmus obliquus UTEX 3031 genome.</title>
        <authorList>
            <person name="Biondi T.C."/>
            <person name="Hanschen E.R."/>
            <person name="Kwon T."/>
            <person name="Eng W."/>
            <person name="Kruse C.P.S."/>
            <person name="Koehler S.I."/>
            <person name="Kunde Y."/>
            <person name="Gleasner C.D."/>
            <person name="You Mak K.T."/>
            <person name="Polle J."/>
            <person name="Hovde B.T."/>
            <person name="Starkenburg S.R."/>
        </authorList>
    </citation>
    <scope>NUCLEOTIDE SEQUENCE [LARGE SCALE GENOMIC DNA]</scope>
    <source>
        <strain evidence="7 8">DOE0152z</strain>
    </source>
</reference>
<evidence type="ECO:0000256" key="5">
    <source>
        <dbReference type="PROSITE-ProRule" id="PRU01240"/>
    </source>
</evidence>
<evidence type="ECO:0000256" key="1">
    <source>
        <dbReference type="ARBA" id="ARBA00011073"/>
    </source>
</evidence>
<feature type="active site" description="Charge relay system" evidence="5">
    <location>
        <position position="34"/>
    </location>
</feature>
<evidence type="ECO:0000259" key="6">
    <source>
        <dbReference type="Pfam" id="PF00082"/>
    </source>
</evidence>
<dbReference type="EMBL" id="CP126218">
    <property type="protein sequence ID" value="WIA19780.1"/>
    <property type="molecule type" value="Genomic_DNA"/>
</dbReference>
<feature type="active site" description="Charge relay system" evidence="5">
    <location>
        <position position="66"/>
    </location>
</feature>
<dbReference type="PROSITE" id="PS51892">
    <property type="entry name" value="SUBTILASE"/>
    <property type="match status" value="1"/>
</dbReference>
<dbReference type="PRINTS" id="PR00723">
    <property type="entry name" value="SUBTILISIN"/>
</dbReference>
<dbReference type="InterPro" id="IPR050131">
    <property type="entry name" value="Peptidase_S8_subtilisin-like"/>
</dbReference>
<dbReference type="InterPro" id="IPR023827">
    <property type="entry name" value="Peptidase_S8_Asp-AS"/>
</dbReference>
<proteinExistence type="inferred from homology"/>
<comment type="similarity">
    <text evidence="1 5">Belongs to the peptidase S8 family.</text>
</comment>
<evidence type="ECO:0000313" key="7">
    <source>
        <dbReference type="EMBL" id="WIA19780.1"/>
    </source>
</evidence>
<dbReference type="Pfam" id="PF00082">
    <property type="entry name" value="Peptidase_S8"/>
    <property type="match status" value="1"/>
</dbReference>
<keyword evidence="2 5" id="KW-0645">Protease</keyword>
<gene>
    <name evidence="7" type="ORF">OEZ85_005692</name>
</gene>
<dbReference type="InterPro" id="IPR000209">
    <property type="entry name" value="Peptidase_S8/S53_dom"/>
</dbReference>